<accession>A2FS07</accession>
<dbReference type="InterPro" id="IPR035979">
    <property type="entry name" value="RBD_domain_sf"/>
</dbReference>
<proteinExistence type="predicted"/>
<name>A2FS07_TRIV3</name>
<evidence type="ECO:0000256" key="1">
    <source>
        <dbReference type="ARBA" id="ARBA00022884"/>
    </source>
</evidence>
<dbReference type="Gene3D" id="3.30.70.330">
    <property type="match status" value="2"/>
</dbReference>
<evidence type="ECO:0000259" key="4">
    <source>
        <dbReference type="PROSITE" id="PS50102"/>
    </source>
</evidence>
<dbReference type="KEGG" id="tva:4750010"/>
<dbReference type="SUPFAM" id="SSF54928">
    <property type="entry name" value="RNA-binding domain, RBD"/>
    <property type="match status" value="2"/>
</dbReference>
<dbReference type="RefSeq" id="XP_001305229.1">
    <property type="nucleotide sequence ID" value="XM_001305228.1"/>
</dbReference>
<keyword evidence="1 2" id="KW-0694">RNA-binding</keyword>
<dbReference type="CDD" id="cd00590">
    <property type="entry name" value="RRM_SF"/>
    <property type="match status" value="2"/>
</dbReference>
<evidence type="ECO:0000256" key="3">
    <source>
        <dbReference type="SAM" id="MobiDB-lite"/>
    </source>
</evidence>
<gene>
    <name evidence="5" type="ORF">TVAG_337190</name>
</gene>
<dbReference type="Proteomes" id="UP000001542">
    <property type="component" value="Unassembled WGS sequence"/>
</dbReference>
<dbReference type="SMART" id="SM00360">
    <property type="entry name" value="RRM"/>
    <property type="match status" value="2"/>
</dbReference>
<dbReference type="InterPro" id="IPR012677">
    <property type="entry name" value="Nucleotide-bd_a/b_plait_sf"/>
</dbReference>
<feature type="domain" description="RRM" evidence="4">
    <location>
        <begin position="174"/>
        <end position="245"/>
    </location>
</feature>
<dbReference type="PROSITE" id="PS50102">
    <property type="entry name" value="RRM"/>
    <property type="match status" value="1"/>
</dbReference>
<sequence length="600" mass="68803">MCERPTTRIRVEGFDEQTSEQSIKQKFNTYGVILSVTKDKKAFIIEFATVEAACAAKQKANGLPISCQQTATIFFDYPNMPDFLAIQNCKEEKLPEYKSYLKTIPEFDEMIPFRTDKGFTSLVIATFSEQVDFDKLIQNIKEKFPTEPTAYEKVPYCNLSNDSLHQIARSFEERSIFMNNLNHRIPEEKITEIYSKYGKVIYVDISFKYEVYIITILMDTKENAQKAIEELDKTVFVEDELPLRVFPFIEKTIYHKPAGIISVNELEYNFDTKQLYTTFKQWGEIYAFSVSHVASSFVALFLYADYQNALKARDSCNYSNVFVFPKMNAAAAVRHFTQRKFEPDLTLVTFDNENIPNLFLRSEYENVQDFHTFTNGNNKTVVVTFKCCQDLQNTINKIHKRYEIIGSSTFNRVFEYFKTQPIDSVWAKRIFYARGINSDLSNKVLREKFSNIAPVDSIVNLGKENIALVLFKRSVDANNKEFLTILPNQVSLDDVINSINESSKPSRTQSWSAINPNFLPINSIIEEATRREPTLRSVVEKHITSINYDQVLELSLEPAKLNSFFKQLISDTSSNACTSNAPASPLSGPSSTKGDLDQTD</sequence>
<dbReference type="GO" id="GO:0003723">
    <property type="term" value="F:RNA binding"/>
    <property type="evidence" value="ECO:0007669"/>
    <property type="project" value="UniProtKB-UniRule"/>
</dbReference>
<dbReference type="EMBL" id="DS113974">
    <property type="protein sequence ID" value="EAX92299.1"/>
    <property type="molecule type" value="Genomic_DNA"/>
</dbReference>
<dbReference type="VEuPathDB" id="TrichDB:TVAG_337190"/>
<dbReference type="VEuPathDB" id="TrichDB:TVAGG3_0187870"/>
<protein>
    <recommendedName>
        <fullName evidence="4">RRM domain-containing protein</fullName>
    </recommendedName>
</protein>
<organism evidence="5 6">
    <name type="scientific">Trichomonas vaginalis (strain ATCC PRA-98 / G3)</name>
    <dbReference type="NCBI Taxonomy" id="412133"/>
    <lineage>
        <taxon>Eukaryota</taxon>
        <taxon>Metamonada</taxon>
        <taxon>Parabasalia</taxon>
        <taxon>Trichomonadida</taxon>
        <taxon>Trichomonadidae</taxon>
        <taxon>Trichomonas</taxon>
    </lineage>
</organism>
<dbReference type="InterPro" id="IPR000504">
    <property type="entry name" value="RRM_dom"/>
</dbReference>
<dbReference type="PANTHER" id="PTHR23189">
    <property type="entry name" value="RNA RECOGNITION MOTIF-CONTAINING"/>
    <property type="match status" value="1"/>
</dbReference>
<evidence type="ECO:0000256" key="2">
    <source>
        <dbReference type="PROSITE-ProRule" id="PRU00176"/>
    </source>
</evidence>
<dbReference type="Pfam" id="PF00076">
    <property type="entry name" value="RRM_1"/>
    <property type="match status" value="2"/>
</dbReference>
<reference evidence="5" key="1">
    <citation type="submission" date="2006-10" db="EMBL/GenBank/DDBJ databases">
        <authorList>
            <person name="Amadeo P."/>
            <person name="Zhao Q."/>
            <person name="Wortman J."/>
            <person name="Fraser-Liggett C."/>
            <person name="Carlton J."/>
        </authorList>
    </citation>
    <scope>NUCLEOTIDE SEQUENCE</scope>
    <source>
        <strain evidence="5">G3</strain>
    </source>
</reference>
<feature type="compositionally biased region" description="Polar residues" evidence="3">
    <location>
        <begin position="576"/>
        <end position="593"/>
    </location>
</feature>
<dbReference type="AlphaFoldDB" id="A2FS07"/>
<evidence type="ECO:0000313" key="5">
    <source>
        <dbReference type="EMBL" id="EAX92299.1"/>
    </source>
</evidence>
<evidence type="ECO:0000313" key="6">
    <source>
        <dbReference type="Proteomes" id="UP000001542"/>
    </source>
</evidence>
<dbReference type="InParanoid" id="A2FS07"/>
<feature type="region of interest" description="Disordered" evidence="3">
    <location>
        <begin position="576"/>
        <end position="600"/>
    </location>
</feature>
<reference evidence="5" key="2">
    <citation type="journal article" date="2007" name="Science">
        <title>Draft genome sequence of the sexually transmitted pathogen Trichomonas vaginalis.</title>
        <authorList>
            <person name="Carlton J.M."/>
            <person name="Hirt R.P."/>
            <person name="Silva J.C."/>
            <person name="Delcher A.L."/>
            <person name="Schatz M."/>
            <person name="Zhao Q."/>
            <person name="Wortman J.R."/>
            <person name="Bidwell S.L."/>
            <person name="Alsmark U.C.M."/>
            <person name="Besteiro S."/>
            <person name="Sicheritz-Ponten T."/>
            <person name="Noel C.J."/>
            <person name="Dacks J.B."/>
            <person name="Foster P.G."/>
            <person name="Simillion C."/>
            <person name="Van de Peer Y."/>
            <person name="Miranda-Saavedra D."/>
            <person name="Barton G.J."/>
            <person name="Westrop G.D."/>
            <person name="Mueller S."/>
            <person name="Dessi D."/>
            <person name="Fiori P.L."/>
            <person name="Ren Q."/>
            <person name="Paulsen I."/>
            <person name="Zhang H."/>
            <person name="Bastida-Corcuera F.D."/>
            <person name="Simoes-Barbosa A."/>
            <person name="Brown M.T."/>
            <person name="Hayes R.D."/>
            <person name="Mukherjee M."/>
            <person name="Okumura C.Y."/>
            <person name="Schneider R."/>
            <person name="Smith A.J."/>
            <person name="Vanacova S."/>
            <person name="Villalvazo M."/>
            <person name="Haas B.J."/>
            <person name="Pertea M."/>
            <person name="Feldblyum T.V."/>
            <person name="Utterback T.R."/>
            <person name="Shu C.L."/>
            <person name="Osoegawa K."/>
            <person name="de Jong P.J."/>
            <person name="Hrdy I."/>
            <person name="Horvathova L."/>
            <person name="Zubacova Z."/>
            <person name="Dolezal P."/>
            <person name="Malik S.B."/>
            <person name="Logsdon J.M. Jr."/>
            <person name="Henze K."/>
            <person name="Gupta A."/>
            <person name="Wang C.C."/>
            <person name="Dunne R.L."/>
            <person name="Upcroft J.A."/>
            <person name="Upcroft P."/>
            <person name="White O."/>
            <person name="Salzberg S.L."/>
            <person name="Tang P."/>
            <person name="Chiu C.-H."/>
            <person name="Lee Y.-S."/>
            <person name="Embley T.M."/>
            <person name="Coombs G.H."/>
            <person name="Mottram J.C."/>
            <person name="Tachezy J."/>
            <person name="Fraser-Liggett C.M."/>
            <person name="Johnson P.J."/>
        </authorList>
    </citation>
    <scope>NUCLEOTIDE SEQUENCE [LARGE SCALE GENOMIC DNA]</scope>
    <source>
        <strain evidence="5">G3</strain>
    </source>
</reference>
<dbReference type="SMR" id="A2FS07"/>
<keyword evidence="6" id="KW-1185">Reference proteome</keyword>